<evidence type="ECO:0000256" key="2">
    <source>
        <dbReference type="ARBA" id="ARBA00023015"/>
    </source>
</evidence>
<evidence type="ECO:0000256" key="3">
    <source>
        <dbReference type="ARBA" id="ARBA00023125"/>
    </source>
</evidence>
<dbReference type="InterPro" id="IPR001647">
    <property type="entry name" value="HTH_TetR"/>
</dbReference>
<dbReference type="GO" id="GO:0000976">
    <property type="term" value="F:transcription cis-regulatory region binding"/>
    <property type="evidence" value="ECO:0007669"/>
    <property type="project" value="TreeGrafter"/>
</dbReference>
<keyword evidence="3 5" id="KW-0238">DNA-binding</keyword>
<evidence type="ECO:0000256" key="4">
    <source>
        <dbReference type="ARBA" id="ARBA00023163"/>
    </source>
</evidence>
<dbReference type="SUPFAM" id="SSF46689">
    <property type="entry name" value="Homeodomain-like"/>
    <property type="match status" value="1"/>
</dbReference>
<evidence type="ECO:0000256" key="5">
    <source>
        <dbReference type="PROSITE-ProRule" id="PRU00335"/>
    </source>
</evidence>
<dbReference type="PROSITE" id="PS50977">
    <property type="entry name" value="HTH_TETR_2"/>
    <property type="match status" value="1"/>
</dbReference>
<evidence type="ECO:0000313" key="8">
    <source>
        <dbReference type="Proteomes" id="UP000294257"/>
    </source>
</evidence>
<name>A0A4Q7KMW6_9PSEU</name>
<dbReference type="InterPro" id="IPR039538">
    <property type="entry name" value="BetI_C"/>
</dbReference>
<dbReference type="EMBL" id="SGWQ01000007">
    <property type="protein sequence ID" value="RZS36552.1"/>
    <property type="molecule type" value="Genomic_DNA"/>
</dbReference>
<evidence type="ECO:0000259" key="6">
    <source>
        <dbReference type="PROSITE" id="PS50977"/>
    </source>
</evidence>
<protein>
    <submittedName>
        <fullName evidence="7">TetR family transcriptional regulator</fullName>
    </submittedName>
</protein>
<reference evidence="7 8" key="1">
    <citation type="submission" date="2019-02" db="EMBL/GenBank/DDBJ databases">
        <title>Genomic Encyclopedia of Type Strains, Phase IV (KMG-IV): sequencing the most valuable type-strain genomes for metagenomic binning, comparative biology and taxonomic classification.</title>
        <authorList>
            <person name="Goeker M."/>
        </authorList>
    </citation>
    <scope>NUCLEOTIDE SEQUENCE [LARGE SCALE GENOMIC DNA]</scope>
    <source>
        <strain evidence="7 8">DSM 101727</strain>
    </source>
</reference>
<dbReference type="AlphaFoldDB" id="A0A4Q7KMW6"/>
<organism evidence="7 8">
    <name type="scientific">Herbihabitans rhizosphaerae</name>
    <dbReference type="NCBI Taxonomy" id="1872711"/>
    <lineage>
        <taxon>Bacteria</taxon>
        <taxon>Bacillati</taxon>
        <taxon>Actinomycetota</taxon>
        <taxon>Actinomycetes</taxon>
        <taxon>Pseudonocardiales</taxon>
        <taxon>Pseudonocardiaceae</taxon>
        <taxon>Herbihabitans</taxon>
    </lineage>
</organism>
<dbReference type="Proteomes" id="UP000294257">
    <property type="component" value="Unassembled WGS sequence"/>
</dbReference>
<feature type="DNA-binding region" description="H-T-H motif" evidence="5">
    <location>
        <begin position="39"/>
        <end position="58"/>
    </location>
</feature>
<feature type="domain" description="HTH tetR-type" evidence="6">
    <location>
        <begin position="16"/>
        <end position="76"/>
    </location>
</feature>
<dbReference type="Pfam" id="PF00440">
    <property type="entry name" value="TetR_N"/>
    <property type="match status" value="1"/>
</dbReference>
<dbReference type="GO" id="GO:0003700">
    <property type="term" value="F:DNA-binding transcription factor activity"/>
    <property type="evidence" value="ECO:0007669"/>
    <property type="project" value="TreeGrafter"/>
</dbReference>
<keyword evidence="2" id="KW-0805">Transcription regulation</keyword>
<dbReference type="PANTHER" id="PTHR30055:SF241">
    <property type="entry name" value="TRANSCRIPTIONAL REGULATORY PROTEIN"/>
    <property type="match status" value="1"/>
</dbReference>
<dbReference type="Pfam" id="PF13977">
    <property type="entry name" value="TetR_C_6"/>
    <property type="match status" value="1"/>
</dbReference>
<comment type="caution">
    <text evidence="7">The sequence shown here is derived from an EMBL/GenBank/DDBJ whole genome shotgun (WGS) entry which is preliminary data.</text>
</comment>
<dbReference type="OrthoDB" id="7252896at2"/>
<gene>
    <name evidence="7" type="ORF">EV193_107233</name>
</gene>
<dbReference type="SUPFAM" id="SSF48498">
    <property type="entry name" value="Tetracyclin repressor-like, C-terminal domain"/>
    <property type="match status" value="1"/>
</dbReference>
<dbReference type="PRINTS" id="PR00455">
    <property type="entry name" value="HTHTETR"/>
</dbReference>
<sequence length="212" mass="22971">MTRSTKSATRTRPTRAETRQRILDAAIEVFGERGIAASSVSDVAAAAGMTKGAVYSNFTGKDELVLTLMEEHAMQRLTAALARFAEADDPRTAIGNVGAVLIDAIRTDAVWHRLLAEYFALSHHDPRTREQLRDRRREARDAVTRALERVSDNAGVPLPLPAPQLAVVFFALSNGLGIESGIDPDAVPDDLLGNVLALITRDFVAALGRQDE</sequence>
<keyword evidence="4" id="KW-0804">Transcription</keyword>
<dbReference type="PANTHER" id="PTHR30055">
    <property type="entry name" value="HTH-TYPE TRANSCRIPTIONAL REGULATOR RUTR"/>
    <property type="match status" value="1"/>
</dbReference>
<evidence type="ECO:0000256" key="1">
    <source>
        <dbReference type="ARBA" id="ARBA00022491"/>
    </source>
</evidence>
<dbReference type="InterPro" id="IPR009057">
    <property type="entry name" value="Homeodomain-like_sf"/>
</dbReference>
<accession>A0A4Q7KMW6</accession>
<evidence type="ECO:0000313" key="7">
    <source>
        <dbReference type="EMBL" id="RZS36552.1"/>
    </source>
</evidence>
<dbReference type="Gene3D" id="1.10.357.10">
    <property type="entry name" value="Tetracycline Repressor, domain 2"/>
    <property type="match status" value="1"/>
</dbReference>
<keyword evidence="1" id="KW-0678">Repressor</keyword>
<dbReference type="InterPro" id="IPR050109">
    <property type="entry name" value="HTH-type_TetR-like_transc_reg"/>
</dbReference>
<dbReference type="InterPro" id="IPR036271">
    <property type="entry name" value="Tet_transcr_reg_TetR-rel_C_sf"/>
</dbReference>
<proteinExistence type="predicted"/>
<keyword evidence="8" id="KW-1185">Reference proteome</keyword>